<dbReference type="AlphaFoldDB" id="A0AAQ3S9B2"/>
<protein>
    <submittedName>
        <fullName evidence="1">Uncharacterized protein</fullName>
    </submittedName>
</protein>
<evidence type="ECO:0000313" key="1">
    <source>
        <dbReference type="EMBL" id="WVZ21228.1"/>
    </source>
</evidence>
<organism evidence="1 2">
    <name type="scientific">Vigna mungo</name>
    <name type="common">Black gram</name>
    <name type="synonym">Phaseolus mungo</name>
    <dbReference type="NCBI Taxonomy" id="3915"/>
    <lineage>
        <taxon>Eukaryota</taxon>
        <taxon>Viridiplantae</taxon>
        <taxon>Streptophyta</taxon>
        <taxon>Embryophyta</taxon>
        <taxon>Tracheophyta</taxon>
        <taxon>Spermatophyta</taxon>
        <taxon>Magnoliopsida</taxon>
        <taxon>eudicotyledons</taxon>
        <taxon>Gunneridae</taxon>
        <taxon>Pentapetalae</taxon>
        <taxon>rosids</taxon>
        <taxon>fabids</taxon>
        <taxon>Fabales</taxon>
        <taxon>Fabaceae</taxon>
        <taxon>Papilionoideae</taxon>
        <taxon>50 kb inversion clade</taxon>
        <taxon>NPAAA clade</taxon>
        <taxon>indigoferoid/millettioid clade</taxon>
        <taxon>Phaseoleae</taxon>
        <taxon>Vigna</taxon>
    </lineage>
</organism>
<sequence length="121" mass="14309">MIKDNNVITKTCLLYIIPETYHMRTEKRKILDVTEAKFNPKLSKLTKRLLQQTRGQISKLQINKRGKNVHKCKRLHYYLQPRWTQTYNTVTDTFSHATAASTTSFRTSSFQQLAVSERQFR</sequence>
<dbReference type="Proteomes" id="UP001374535">
    <property type="component" value="Chromosome 2"/>
</dbReference>
<gene>
    <name evidence="1" type="ORF">V8G54_008550</name>
</gene>
<name>A0AAQ3S9B2_VIGMU</name>
<dbReference type="EMBL" id="CP144699">
    <property type="protein sequence ID" value="WVZ21228.1"/>
    <property type="molecule type" value="Genomic_DNA"/>
</dbReference>
<keyword evidence="2" id="KW-1185">Reference proteome</keyword>
<evidence type="ECO:0000313" key="2">
    <source>
        <dbReference type="Proteomes" id="UP001374535"/>
    </source>
</evidence>
<accession>A0AAQ3S9B2</accession>
<reference evidence="1 2" key="1">
    <citation type="journal article" date="2023" name="Life. Sci Alliance">
        <title>Evolutionary insights into 3D genome organization and epigenetic landscape of Vigna mungo.</title>
        <authorList>
            <person name="Junaid A."/>
            <person name="Singh B."/>
            <person name="Bhatia S."/>
        </authorList>
    </citation>
    <scope>NUCLEOTIDE SEQUENCE [LARGE SCALE GENOMIC DNA]</scope>
    <source>
        <strain evidence="1">Urdbean</strain>
    </source>
</reference>
<proteinExistence type="predicted"/>